<dbReference type="EMBL" id="VSRR010003874">
    <property type="protein sequence ID" value="MPC37756.1"/>
    <property type="molecule type" value="Genomic_DNA"/>
</dbReference>
<evidence type="ECO:0000313" key="2">
    <source>
        <dbReference type="Proteomes" id="UP000324222"/>
    </source>
</evidence>
<dbReference type="Proteomes" id="UP000324222">
    <property type="component" value="Unassembled WGS sequence"/>
</dbReference>
<sequence>MQVKFTIHFTSCFPASRDEWCGGRGVGGGLGCGRWDAAGGGQREARGEREWSIAKADTGRRDAGGRRVICKVGCCSNKRGRKGYKSSSGGVAITTGRGSEPKLTLVMN</sequence>
<dbReference type="AlphaFoldDB" id="A0A5B7EX40"/>
<protein>
    <submittedName>
        <fullName evidence="1">Uncharacterized protein</fullName>
    </submittedName>
</protein>
<evidence type="ECO:0000313" key="1">
    <source>
        <dbReference type="EMBL" id="MPC37756.1"/>
    </source>
</evidence>
<gene>
    <name evidence="1" type="ORF">E2C01_031246</name>
</gene>
<proteinExistence type="predicted"/>
<accession>A0A5B7EX40</accession>
<comment type="caution">
    <text evidence="1">The sequence shown here is derived from an EMBL/GenBank/DDBJ whole genome shotgun (WGS) entry which is preliminary data.</text>
</comment>
<reference evidence="1 2" key="1">
    <citation type="submission" date="2019-05" db="EMBL/GenBank/DDBJ databases">
        <title>Another draft genome of Portunus trituberculatus and its Hox gene families provides insights of decapod evolution.</title>
        <authorList>
            <person name="Jeong J.-H."/>
            <person name="Song I."/>
            <person name="Kim S."/>
            <person name="Choi T."/>
            <person name="Kim D."/>
            <person name="Ryu S."/>
            <person name="Kim W."/>
        </authorList>
    </citation>
    <scope>NUCLEOTIDE SEQUENCE [LARGE SCALE GENOMIC DNA]</scope>
    <source>
        <tissue evidence="1">Muscle</tissue>
    </source>
</reference>
<keyword evidence="2" id="KW-1185">Reference proteome</keyword>
<name>A0A5B7EX40_PORTR</name>
<organism evidence="1 2">
    <name type="scientific">Portunus trituberculatus</name>
    <name type="common">Swimming crab</name>
    <name type="synonym">Neptunus trituberculatus</name>
    <dbReference type="NCBI Taxonomy" id="210409"/>
    <lineage>
        <taxon>Eukaryota</taxon>
        <taxon>Metazoa</taxon>
        <taxon>Ecdysozoa</taxon>
        <taxon>Arthropoda</taxon>
        <taxon>Crustacea</taxon>
        <taxon>Multicrustacea</taxon>
        <taxon>Malacostraca</taxon>
        <taxon>Eumalacostraca</taxon>
        <taxon>Eucarida</taxon>
        <taxon>Decapoda</taxon>
        <taxon>Pleocyemata</taxon>
        <taxon>Brachyura</taxon>
        <taxon>Eubrachyura</taxon>
        <taxon>Portunoidea</taxon>
        <taxon>Portunidae</taxon>
        <taxon>Portuninae</taxon>
        <taxon>Portunus</taxon>
    </lineage>
</organism>